<dbReference type="PATRIC" id="fig|698760.3.peg.3608"/>
<dbReference type="RefSeq" id="WP_006377204.1">
    <property type="nucleotide sequence ID" value="NZ_AEJB01000272.1"/>
</dbReference>
<dbReference type="AlphaFoldDB" id="L7F984"/>
<protein>
    <submittedName>
        <fullName evidence="1">Uncharacterized protein</fullName>
    </submittedName>
</protein>
<name>L7F984_STRT8</name>
<sequence length="50" mass="5428">MDEPLIDETDAEVQPTMATMDEETANVVIAEINRREALGLPGVPGGDWDD</sequence>
<reference evidence="1 2" key="1">
    <citation type="journal article" date="2011" name="Plasmid">
        <title>Streptomyces turgidiscabies Car8 contains a modular pathogenicity island that shares virulence genes with other actinobacterial plant pathogens.</title>
        <authorList>
            <person name="Huguet-Tapia J.C."/>
            <person name="Badger J.H."/>
            <person name="Loria R."/>
            <person name="Pettis G.S."/>
        </authorList>
    </citation>
    <scope>NUCLEOTIDE SEQUENCE [LARGE SCALE GENOMIC DNA]</scope>
    <source>
        <strain evidence="1 2">Car8</strain>
    </source>
</reference>
<accession>L7F984</accession>
<organism evidence="1 2">
    <name type="scientific">Streptomyces turgidiscabies (strain Car8)</name>
    <dbReference type="NCBI Taxonomy" id="698760"/>
    <lineage>
        <taxon>Bacteria</taxon>
        <taxon>Bacillati</taxon>
        <taxon>Actinomycetota</taxon>
        <taxon>Actinomycetes</taxon>
        <taxon>Kitasatosporales</taxon>
        <taxon>Streptomycetaceae</taxon>
        <taxon>Streptomyces</taxon>
    </lineage>
</organism>
<comment type="caution">
    <text evidence="1">The sequence shown here is derived from an EMBL/GenBank/DDBJ whole genome shotgun (WGS) entry which is preliminary data.</text>
</comment>
<proteinExistence type="predicted"/>
<dbReference type="Proteomes" id="UP000010931">
    <property type="component" value="Unassembled WGS sequence"/>
</dbReference>
<evidence type="ECO:0000313" key="1">
    <source>
        <dbReference type="EMBL" id="ELP67674.1"/>
    </source>
</evidence>
<evidence type="ECO:0000313" key="2">
    <source>
        <dbReference type="Proteomes" id="UP000010931"/>
    </source>
</evidence>
<gene>
    <name evidence="1" type="ORF">STRTUCAR8_08595</name>
</gene>
<dbReference type="EMBL" id="AEJB01000272">
    <property type="protein sequence ID" value="ELP67674.1"/>
    <property type="molecule type" value="Genomic_DNA"/>
</dbReference>
<keyword evidence="2" id="KW-1185">Reference proteome</keyword>